<dbReference type="Proteomes" id="UP000649617">
    <property type="component" value="Unassembled WGS sequence"/>
</dbReference>
<protein>
    <submittedName>
        <fullName evidence="2">Uncharacterized protein</fullName>
    </submittedName>
</protein>
<feature type="non-terminal residue" evidence="2">
    <location>
        <position position="140"/>
    </location>
</feature>
<evidence type="ECO:0000313" key="2">
    <source>
        <dbReference type="EMBL" id="CAE7527906.1"/>
    </source>
</evidence>
<reference evidence="2" key="1">
    <citation type="submission" date="2021-02" db="EMBL/GenBank/DDBJ databases">
        <authorList>
            <person name="Dougan E. K."/>
            <person name="Rhodes N."/>
            <person name="Thang M."/>
            <person name="Chan C."/>
        </authorList>
    </citation>
    <scope>NUCLEOTIDE SEQUENCE</scope>
</reference>
<feature type="non-terminal residue" evidence="2">
    <location>
        <position position="1"/>
    </location>
</feature>
<feature type="compositionally biased region" description="Basic and acidic residues" evidence="1">
    <location>
        <begin position="117"/>
        <end position="128"/>
    </location>
</feature>
<feature type="region of interest" description="Disordered" evidence="1">
    <location>
        <begin position="91"/>
        <end position="128"/>
    </location>
</feature>
<proteinExistence type="predicted"/>
<gene>
    <name evidence="2" type="ORF">SPIL2461_LOCUS13879</name>
</gene>
<accession>A0A812TDB6</accession>
<dbReference type="EMBL" id="CAJNIZ010031080">
    <property type="protein sequence ID" value="CAE7527906.1"/>
    <property type="molecule type" value="Genomic_DNA"/>
</dbReference>
<keyword evidence="3" id="KW-1185">Reference proteome</keyword>
<name>A0A812TDB6_SYMPI</name>
<evidence type="ECO:0000313" key="3">
    <source>
        <dbReference type="Proteomes" id="UP000649617"/>
    </source>
</evidence>
<organism evidence="2 3">
    <name type="scientific">Symbiodinium pilosum</name>
    <name type="common">Dinoflagellate</name>
    <dbReference type="NCBI Taxonomy" id="2952"/>
    <lineage>
        <taxon>Eukaryota</taxon>
        <taxon>Sar</taxon>
        <taxon>Alveolata</taxon>
        <taxon>Dinophyceae</taxon>
        <taxon>Suessiales</taxon>
        <taxon>Symbiodiniaceae</taxon>
        <taxon>Symbiodinium</taxon>
    </lineage>
</organism>
<comment type="caution">
    <text evidence="2">The sequence shown here is derived from an EMBL/GenBank/DDBJ whole genome shotgun (WGS) entry which is preliminary data.</text>
</comment>
<evidence type="ECO:0000256" key="1">
    <source>
        <dbReference type="SAM" id="MobiDB-lite"/>
    </source>
</evidence>
<dbReference type="AlphaFoldDB" id="A0A812TDB6"/>
<feature type="compositionally biased region" description="Low complexity" evidence="1">
    <location>
        <begin position="97"/>
        <end position="116"/>
    </location>
</feature>
<sequence length="140" mass="15468">QHLSFDRVRSLLVDTLTSTVTESNKTSVGGGFQPLSWWAQHRYDVEAVEVHGEQKSHDVFGAVYYVGIEHKSKDKVKETIHSQLLSLERQVKKRAAAPKAPESTAAKESTSAALKSAEGEERSGADYSLDLDKELEALLE</sequence>